<feature type="compositionally biased region" description="Basic residues" evidence="2">
    <location>
        <begin position="1"/>
        <end position="18"/>
    </location>
</feature>
<evidence type="ECO:0000256" key="2">
    <source>
        <dbReference type="SAM" id="MobiDB-lite"/>
    </source>
</evidence>
<name>A0AA88A509_FICCA</name>
<reference evidence="3" key="1">
    <citation type="submission" date="2023-07" db="EMBL/GenBank/DDBJ databases">
        <title>draft genome sequence of fig (Ficus carica).</title>
        <authorList>
            <person name="Takahashi T."/>
            <person name="Nishimura K."/>
        </authorList>
    </citation>
    <scope>NUCLEOTIDE SEQUENCE</scope>
</reference>
<evidence type="ECO:0000313" key="3">
    <source>
        <dbReference type="EMBL" id="GMN37441.1"/>
    </source>
</evidence>
<sequence length="438" mass="49756">MSTRKRKLSFRSSAKSKKVPGTPVVEPSPERISVPATPIVEPSPERISVPATPVVEPSPPNTVGSSTSPTANDEPIHNQEHDGDGRVIVLQSIPENQQVPSTARSTNVRGPTTCQATDRLVTKKGKLEVKYRDSELRVHGENAGRFTSKIGSIVRHHAPLQYGGWGKIPETQQNECIRRLKDIVHHYFFERFKGYRYRCHKKYQELIKESKDPLQHLPNQYIKSADWEWMCINCFGNEEWQKKAKVYSENHSKNPAGYLGGSRSMVQHLEEVHNIHSSSDSNTSGGYFEVFKKTHWSESRGWTTERANEDYDQMIKIRDARLSELPERSKLDSDAEEEIYSQVLSSARYEKYGFKRGIGPIPRQASQTHKSGQPRYESLQNEIQEGKVRMAEMEDHLKQQREVIQLLLQRLNMPSNHPGPNLPGNEDPPPPPAPAPVC</sequence>
<keyword evidence="1" id="KW-0175">Coiled coil</keyword>
<keyword evidence="4" id="KW-1185">Reference proteome</keyword>
<feature type="coiled-coil region" evidence="1">
    <location>
        <begin position="376"/>
        <end position="410"/>
    </location>
</feature>
<evidence type="ECO:0000313" key="4">
    <source>
        <dbReference type="Proteomes" id="UP001187192"/>
    </source>
</evidence>
<feature type="region of interest" description="Disordered" evidence="2">
    <location>
        <begin position="1"/>
        <end position="81"/>
    </location>
</feature>
<accession>A0AA88A509</accession>
<dbReference type="Proteomes" id="UP001187192">
    <property type="component" value="Unassembled WGS sequence"/>
</dbReference>
<evidence type="ECO:0000256" key="1">
    <source>
        <dbReference type="SAM" id="Coils"/>
    </source>
</evidence>
<dbReference type="PANTHER" id="PTHR33499:SF11">
    <property type="entry name" value="NO APICAL MERISTEM-ASSOCIATED C-TERMINAL DOMAIN-CONTAINING PROTEIN"/>
    <property type="match status" value="1"/>
</dbReference>
<dbReference type="AlphaFoldDB" id="A0AA88A509"/>
<evidence type="ECO:0008006" key="5">
    <source>
        <dbReference type="Google" id="ProtNLM"/>
    </source>
</evidence>
<gene>
    <name evidence="3" type="ORF">TIFTF001_006800</name>
</gene>
<feature type="compositionally biased region" description="Polar residues" evidence="2">
    <location>
        <begin position="61"/>
        <end position="71"/>
    </location>
</feature>
<protein>
    <recommendedName>
        <fullName evidence="5">Transposase</fullName>
    </recommendedName>
</protein>
<dbReference type="PANTHER" id="PTHR33499">
    <property type="entry name" value="OS12G0282400 PROTEIN-RELATED"/>
    <property type="match status" value="1"/>
</dbReference>
<comment type="caution">
    <text evidence="3">The sequence shown here is derived from an EMBL/GenBank/DDBJ whole genome shotgun (WGS) entry which is preliminary data.</text>
</comment>
<feature type="region of interest" description="Disordered" evidence="2">
    <location>
        <begin position="410"/>
        <end position="438"/>
    </location>
</feature>
<organism evidence="3 4">
    <name type="scientific">Ficus carica</name>
    <name type="common">Common fig</name>
    <dbReference type="NCBI Taxonomy" id="3494"/>
    <lineage>
        <taxon>Eukaryota</taxon>
        <taxon>Viridiplantae</taxon>
        <taxon>Streptophyta</taxon>
        <taxon>Embryophyta</taxon>
        <taxon>Tracheophyta</taxon>
        <taxon>Spermatophyta</taxon>
        <taxon>Magnoliopsida</taxon>
        <taxon>eudicotyledons</taxon>
        <taxon>Gunneridae</taxon>
        <taxon>Pentapetalae</taxon>
        <taxon>rosids</taxon>
        <taxon>fabids</taxon>
        <taxon>Rosales</taxon>
        <taxon>Moraceae</taxon>
        <taxon>Ficeae</taxon>
        <taxon>Ficus</taxon>
    </lineage>
</organism>
<proteinExistence type="predicted"/>
<dbReference type="EMBL" id="BTGU01000007">
    <property type="protein sequence ID" value="GMN37441.1"/>
    <property type="molecule type" value="Genomic_DNA"/>
</dbReference>
<feature type="compositionally biased region" description="Pro residues" evidence="2">
    <location>
        <begin position="426"/>
        <end position="438"/>
    </location>
</feature>